<organism evidence="2 3">
    <name type="scientific">Aureispira anguillae</name>
    <dbReference type="NCBI Taxonomy" id="2864201"/>
    <lineage>
        <taxon>Bacteria</taxon>
        <taxon>Pseudomonadati</taxon>
        <taxon>Bacteroidota</taxon>
        <taxon>Saprospiria</taxon>
        <taxon>Saprospirales</taxon>
        <taxon>Saprospiraceae</taxon>
        <taxon>Aureispira</taxon>
    </lineage>
</organism>
<dbReference type="InterPro" id="IPR032854">
    <property type="entry name" value="ALKBH3"/>
</dbReference>
<protein>
    <submittedName>
        <fullName evidence="2">Alpha-ketoglutarate-dependent dioxygenase AlkB</fullName>
    </submittedName>
</protein>
<accession>A0A916DUE4</accession>
<keyword evidence="2" id="KW-0560">Oxidoreductase</keyword>
<dbReference type="InterPro" id="IPR005123">
    <property type="entry name" value="Oxoglu/Fe-dep_dioxygenase_dom"/>
</dbReference>
<dbReference type="InterPro" id="IPR027450">
    <property type="entry name" value="AlkB-like"/>
</dbReference>
<dbReference type="PROSITE" id="PS51471">
    <property type="entry name" value="FE2OG_OXY"/>
    <property type="match status" value="1"/>
</dbReference>
<evidence type="ECO:0000313" key="2">
    <source>
        <dbReference type="EMBL" id="BDS12176.1"/>
    </source>
</evidence>
<name>A0A916DUE4_9BACT</name>
<dbReference type="EMBL" id="AP026867">
    <property type="protein sequence ID" value="BDS12176.1"/>
    <property type="molecule type" value="Genomic_DNA"/>
</dbReference>
<evidence type="ECO:0000313" key="3">
    <source>
        <dbReference type="Proteomes" id="UP001060919"/>
    </source>
</evidence>
<keyword evidence="2" id="KW-0223">Dioxygenase</keyword>
<evidence type="ECO:0000259" key="1">
    <source>
        <dbReference type="PROSITE" id="PS51471"/>
    </source>
</evidence>
<proteinExistence type="predicted"/>
<dbReference type="PANTHER" id="PTHR31212:SF4">
    <property type="entry name" value="ALPHA-KETOGLUTARATE-DEPENDENT DIOXYGENASE ALKB HOMOLOG 3"/>
    <property type="match status" value="1"/>
</dbReference>
<dbReference type="RefSeq" id="WP_264793282.1">
    <property type="nucleotide sequence ID" value="NZ_AP026867.1"/>
</dbReference>
<dbReference type="Pfam" id="PF13532">
    <property type="entry name" value="2OG-FeII_Oxy_2"/>
    <property type="match status" value="1"/>
</dbReference>
<dbReference type="InterPro" id="IPR037151">
    <property type="entry name" value="AlkB-like_sf"/>
</dbReference>
<dbReference type="Proteomes" id="UP001060919">
    <property type="component" value="Chromosome"/>
</dbReference>
<dbReference type="KEGG" id="aup:AsAng_0028910"/>
<feature type="domain" description="Fe2OG dioxygenase" evidence="1">
    <location>
        <begin position="97"/>
        <end position="195"/>
    </location>
</feature>
<reference evidence="2" key="1">
    <citation type="submission" date="2022-09" db="EMBL/GenBank/DDBJ databases">
        <title>Aureispira anguillicida sp. nov., isolated from Leptocephalus of Japanese eel Anguilla japonica.</title>
        <authorList>
            <person name="Yuasa K."/>
            <person name="Mekata T."/>
            <person name="Ikunari K."/>
        </authorList>
    </citation>
    <scope>NUCLEOTIDE SEQUENCE</scope>
    <source>
        <strain evidence="2">EL160426</strain>
    </source>
</reference>
<dbReference type="SUPFAM" id="SSF51197">
    <property type="entry name" value="Clavaminate synthase-like"/>
    <property type="match status" value="1"/>
</dbReference>
<dbReference type="PANTHER" id="PTHR31212">
    <property type="entry name" value="ALPHA-KETOGLUTARATE-DEPENDENT DIOXYGENASE ALKB HOMOLOG 3"/>
    <property type="match status" value="1"/>
</dbReference>
<keyword evidence="3" id="KW-1185">Reference proteome</keyword>
<sequence>MNKNLFEEQQLDATHSIFIGQLPEDFLASLPSFEALWDLHPKEYHLVKILGKEIPTPRWQQAYGFDYVYTGSKQNSLPITTSLKPFQNWCQAQIHPQMNSLLLNWYEGEKKHYIGPHRDSPLGLLVGTPIVTISMGEERIFRFRPWRGKGYQDFVVKNGTVVIIPWDTNKAWTHEVPHFVRFKNRRISVTLRVYEQ</sequence>
<dbReference type="AlphaFoldDB" id="A0A916DUE4"/>
<dbReference type="Gene3D" id="2.60.120.590">
    <property type="entry name" value="Alpha-ketoglutarate-dependent dioxygenase AlkB-like"/>
    <property type="match status" value="1"/>
</dbReference>
<dbReference type="GO" id="GO:0051213">
    <property type="term" value="F:dioxygenase activity"/>
    <property type="evidence" value="ECO:0007669"/>
    <property type="project" value="UniProtKB-KW"/>
</dbReference>
<dbReference type="GO" id="GO:0006307">
    <property type="term" value="P:DNA alkylation repair"/>
    <property type="evidence" value="ECO:0007669"/>
    <property type="project" value="InterPro"/>
</dbReference>
<gene>
    <name evidence="2" type="ORF">AsAng_0028910</name>
</gene>